<gene>
    <name evidence="1" type="ORF">GCM10007932_08620</name>
</gene>
<evidence type="ECO:0000313" key="1">
    <source>
        <dbReference type="EMBL" id="GLQ71502.1"/>
    </source>
</evidence>
<protein>
    <submittedName>
        <fullName evidence="1">Uncharacterized protein</fullName>
    </submittedName>
</protein>
<proteinExistence type="predicted"/>
<evidence type="ECO:0000313" key="2">
    <source>
        <dbReference type="Proteomes" id="UP001156690"/>
    </source>
</evidence>
<dbReference type="EMBL" id="BSNX01000007">
    <property type="protein sequence ID" value="GLQ71502.1"/>
    <property type="molecule type" value="Genomic_DNA"/>
</dbReference>
<reference evidence="2" key="1">
    <citation type="journal article" date="2019" name="Int. J. Syst. Evol. Microbiol.">
        <title>The Global Catalogue of Microorganisms (GCM) 10K type strain sequencing project: providing services to taxonomists for standard genome sequencing and annotation.</title>
        <authorList>
            <consortium name="The Broad Institute Genomics Platform"/>
            <consortium name="The Broad Institute Genome Sequencing Center for Infectious Disease"/>
            <person name="Wu L."/>
            <person name="Ma J."/>
        </authorList>
    </citation>
    <scope>NUCLEOTIDE SEQUENCE [LARGE SCALE GENOMIC DNA]</scope>
    <source>
        <strain evidence="2">NBRC 15640</strain>
    </source>
</reference>
<name>A0AAV5NMS8_9VIBR</name>
<sequence length="94" mass="10583">MLNFENTRDAKYKVPRPIAAFMNVTSAVFITLQSADVLAFLKLDDGIAFHEIEFDGVPCLGFEWCRDIVIDLLLRFGISVTTVRSKNGITEIPF</sequence>
<dbReference type="Proteomes" id="UP001156690">
    <property type="component" value="Unassembled WGS sequence"/>
</dbReference>
<comment type="caution">
    <text evidence="1">The sequence shown here is derived from an EMBL/GenBank/DDBJ whole genome shotgun (WGS) entry which is preliminary data.</text>
</comment>
<keyword evidence="2" id="KW-1185">Reference proteome</keyword>
<organism evidence="1 2">
    <name type="scientific">Vibrio penaeicida</name>
    <dbReference type="NCBI Taxonomy" id="104609"/>
    <lineage>
        <taxon>Bacteria</taxon>
        <taxon>Pseudomonadati</taxon>
        <taxon>Pseudomonadota</taxon>
        <taxon>Gammaproteobacteria</taxon>
        <taxon>Vibrionales</taxon>
        <taxon>Vibrionaceae</taxon>
        <taxon>Vibrio</taxon>
    </lineage>
</organism>
<accession>A0AAV5NMS8</accession>
<dbReference type="AlphaFoldDB" id="A0AAV5NMS8"/>